<dbReference type="GO" id="GO:0016787">
    <property type="term" value="F:hydrolase activity"/>
    <property type="evidence" value="ECO:0007669"/>
    <property type="project" value="UniProtKB-KW"/>
</dbReference>
<evidence type="ECO:0000256" key="1">
    <source>
        <dbReference type="RuleBase" id="RU363044"/>
    </source>
</evidence>
<dbReference type="InterPro" id="IPR012340">
    <property type="entry name" value="NA-bd_OB-fold"/>
</dbReference>
<keyword evidence="1" id="KW-0547">Nucleotide-binding</keyword>
<feature type="domain" description="DNA helicase Pif1-like DEAD-box helicase" evidence="2">
    <location>
        <begin position="447"/>
        <end position="627"/>
    </location>
</feature>
<sequence>MRDLYTIEFQRRGLPHCHTLIWVNSKYRIKSPNEVDAYITAELPDPFLEPQLHATTTSSMIHGPCGLLNEKAPCMEDGKCTKGFPKPFLDSTLSDMQGYARYKRRSDAYHTTSRGIVIQNGYIVPYNKRLCSRFQAHINVEYCGWNMMINTCLCTSQKELIARQRILDFPIHHQHLAVQSLAVHEENKQPIVFKENTQIIDVLRNPSATKTTLSTWFKSNARDPTGRKYTYMEYPKYYKWDSPSKSWIRRADDSSDIVGRLVFVHPSSGELFYLRLLLCHRKGCTSFEDVRTISGQVHPTYRSACNALKIIGDDTEWLIAFNEASIFATPLQLRNLFCSLLLFCEVTDPKLLLDEAYEKMSDDYIYRLKETFPDRTFYVVDDAVQQQLLSDLEDTLSSSVPSRSLADFGLPMPSAAMLFVLQNRLLLEETSYDKKLLADHHAQLLPQLNSDQMAIYQNIILMFVYGHGGTGKTFLWITIFSYFRSIGKVVLAVATSGIASLLLPSETTTHSRFKIPIDLITNRSCDIKKRTLLGDLMRHTSLIIWDESPMSDRRCFEYLDRSLWDVLDCNHQPFGGISILLGGDFRQTLPVSPKAKRVDIVDLRLPHSYLWTFFQVQKLTRNMRVGNGTTGRPGSNDPRDSSWIQIPHSLLIPPMHDSLKCLINFVYGSSLLNAPTANDLSVIYSSTYEMEPNGKHTSYLEGLYHIEYLNQLKFPGIPPYTLELKLKTPIMLLRNIRQWDGLCNGTRLIVSQLLPTAIGFPISFTRKQFPVKLCYAMTINKGQGQSLKRVGVYLSQPVFSHGHLYVALSRATSPTSLKILIETKDAILYNKTKNIVYRHLLQKFCQNEINQRWPMVSISELKRDGIGSPIDLRIIRKWRHDVRRHETWFVDINKFGDAIQILGQRTSQDYIESVLNVSNCYTISEYKCPELDKYQKVLENDFYIDVGLSFVIKPIPDTITILTTWFRFVSKPQLLELGEHPPYYPDFIGMLSKIRHCTKHDGQLYILIILTDISLMSHTYIGDKIAINLWKESITNPTKFNRSLLAPPPAMTVVAVTNLKPSVSAGSLRHGSSHATHVYVNPQIPETRSLMNL</sequence>
<dbReference type="Pfam" id="PF21530">
    <property type="entry name" value="Pif1_2B_dom"/>
    <property type="match status" value="1"/>
</dbReference>
<dbReference type="GO" id="GO:0000723">
    <property type="term" value="P:telomere maintenance"/>
    <property type="evidence" value="ECO:0007669"/>
    <property type="project" value="InterPro"/>
</dbReference>
<comment type="cofactor">
    <cofactor evidence="1">
        <name>Mg(2+)</name>
        <dbReference type="ChEBI" id="CHEBI:18420"/>
    </cofactor>
</comment>
<comment type="catalytic activity">
    <reaction evidence="1">
        <text>ATP + H2O = ADP + phosphate + H(+)</text>
        <dbReference type="Rhea" id="RHEA:13065"/>
        <dbReference type="ChEBI" id="CHEBI:15377"/>
        <dbReference type="ChEBI" id="CHEBI:15378"/>
        <dbReference type="ChEBI" id="CHEBI:30616"/>
        <dbReference type="ChEBI" id="CHEBI:43474"/>
        <dbReference type="ChEBI" id="CHEBI:456216"/>
        <dbReference type="EC" id="5.6.2.3"/>
    </reaction>
</comment>
<dbReference type="GO" id="GO:0043139">
    <property type="term" value="F:5'-3' DNA helicase activity"/>
    <property type="evidence" value="ECO:0007669"/>
    <property type="project" value="UniProtKB-EC"/>
</dbReference>
<organism evidence="4 5">
    <name type="scientific">Lactuca sativa</name>
    <name type="common">Garden lettuce</name>
    <dbReference type="NCBI Taxonomy" id="4236"/>
    <lineage>
        <taxon>Eukaryota</taxon>
        <taxon>Viridiplantae</taxon>
        <taxon>Streptophyta</taxon>
        <taxon>Embryophyta</taxon>
        <taxon>Tracheophyta</taxon>
        <taxon>Spermatophyta</taxon>
        <taxon>Magnoliopsida</taxon>
        <taxon>eudicotyledons</taxon>
        <taxon>Gunneridae</taxon>
        <taxon>Pentapetalae</taxon>
        <taxon>asterids</taxon>
        <taxon>campanulids</taxon>
        <taxon>Asterales</taxon>
        <taxon>Asteraceae</taxon>
        <taxon>Cichorioideae</taxon>
        <taxon>Cichorieae</taxon>
        <taxon>Lactucinae</taxon>
        <taxon>Lactuca</taxon>
    </lineage>
</organism>
<reference evidence="4 5" key="1">
    <citation type="journal article" date="2017" name="Nat. Commun.">
        <title>Genome assembly with in vitro proximity ligation data and whole-genome triplication in lettuce.</title>
        <authorList>
            <person name="Reyes-Chin-Wo S."/>
            <person name="Wang Z."/>
            <person name="Yang X."/>
            <person name="Kozik A."/>
            <person name="Arikit S."/>
            <person name="Song C."/>
            <person name="Xia L."/>
            <person name="Froenicke L."/>
            <person name="Lavelle D.O."/>
            <person name="Truco M.J."/>
            <person name="Xia R."/>
            <person name="Zhu S."/>
            <person name="Xu C."/>
            <person name="Xu H."/>
            <person name="Xu X."/>
            <person name="Cox K."/>
            <person name="Korf I."/>
            <person name="Meyers B.C."/>
            <person name="Michelmore R.W."/>
        </authorList>
    </citation>
    <scope>NUCLEOTIDE SEQUENCE [LARGE SCALE GENOMIC DNA]</scope>
    <source>
        <strain evidence="5">cv. Salinas</strain>
        <tissue evidence="4">Seedlings</tissue>
    </source>
</reference>
<protein>
    <recommendedName>
        <fullName evidence="1">ATP-dependent DNA helicase</fullName>
        <ecNumber evidence="1">5.6.2.3</ecNumber>
    </recommendedName>
</protein>
<comment type="similarity">
    <text evidence="1">Belongs to the helicase family.</text>
</comment>
<dbReference type="GO" id="GO:0006281">
    <property type="term" value="P:DNA repair"/>
    <property type="evidence" value="ECO:0007669"/>
    <property type="project" value="UniProtKB-KW"/>
</dbReference>
<evidence type="ECO:0000259" key="2">
    <source>
        <dbReference type="Pfam" id="PF05970"/>
    </source>
</evidence>
<evidence type="ECO:0000313" key="5">
    <source>
        <dbReference type="Proteomes" id="UP000235145"/>
    </source>
</evidence>
<dbReference type="PANTHER" id="PTHR10492">
    <property type="match status" value="1"/>
</dbReference>
<dbReference type="Pfam" id="PF05970">
    <property type="entry name" value="PIF1"/>
    <property type="match status" value="1"/>
</dbReference>
<keyword evidence="1" id="KW-0378">Hydrolase</keyword>
<name>A0A9R1WNM4_LACSA</name>
<evidence type="ECO:0000259" key="3">
    <source>
        <dbReference type="Pfam" id="PF21530"/>
    </source>
</evidence>
<dbReference type="Gene3D" id="3.40.50.300">
    <property type="entry name" value="P-loop containing nucleotide triphosphate hydrolases"/>
    <property type="match status" value="1"/>
</dbReference>
<dbReference type="InterPro" id="IPR027417">
    <property type="entry name" value="P-loop_NTPase"/>
</dbReference>
<proteinExistence type="inferred from homology"/>
<keyword evidence="5" id="KW-1185">Reference proteome</keyword>
<dbReference type="GO" id="GO:0005524">
    <property type="term" value="F:ATP binding"/>
    <property type="evidence" value="ECO:0007669"/>
    <property type="project" value="UniProtKB-KW"/>
</dbReference>
<keyword evidence="1" id="KW-0347">Helicase</keyword>
<accession>A0A9R1WNM4</accession>
<dbReference type="GO" id="GO:0006310">
    <property type="term" value="P:DNA recombination"/>
    <property type="evidence" value="ECO:0007669"/>
    <property type="project" value="UniProtKB-KW"/>
</dbReference>
<dbReference type="AlphaFoldDB" id="A0A9R1WNM4"/>
<feature type="domain" description="DNA helicase Pif1-like 2B" evidence="3">
    <location>
        <begin position="707"/>
        <end position="753"/>
    </location>
</feature>
<dbReference type="EC" id="5.6.2.3" evidence="1"/>
<keyword evidence="1" id="KW-0067">ATP-binding</keyword>
<keyword evidence="1" id="KW-0233">DNA recombination</keyword>
<evidence type="ECO:0000313" key="4">
    <source>
        <dbReference type="EMBL" id="KAJ0226964.1"/>
    </source>
</evidence>
<dbReference type="Gene3D" id="2.40.50.140">
    <property type="entry name" value="Nucleic acid-binding proteins"/>
    <property type="match status" value="1"/>
</dbReference>
<dbReference type="Proteomes" id="UP000235145">
    <property type="component" value="Unassembled WGS sequence"/>
</dbReference>
<dbReference type="EMBL" id="NBSK02000001">
    <property type="protein sequence ID" value="KAJ0226964.1"/>
    <property type="molecule type" value="Genomic_DNA"/>
</dbReference>
<comment type="caution">
    <text evidence="4">The sequence shown here is derived from an EMBL/GenBank/DDBJ whole genome shotgun (WGS) entry which is preliminary data.</text>
</comment>
<keyword evidence="1" id="KW-0234">DNA repair</keyword>
<dbReference type="InterPro" id="IPR010285">
    <property type="entry name" value="DNA_helicase_pif1-like_DEAD"/>
</dbReference>
<dbReference type="PANTHER" id="PTHR10492:SF96">
    <property type="entry name" value="ATP-DEPENDENT DNA HELICASE"/>
    <property type="match status" value="1"/>
</dbReference>
<gene>
    <name evidence="4" type="ORF">LSAT_V11C100050330</name>
</gene>
<keyword evidence="1" id="KW-0227">DNA damage</keyword>
<dbReference type="InterPro" id="IPR049163">
    <property type="entry name" value="Pif1-like_2B_dom"/>
</dbReference>
<dbReference type="SUPFAM" id="SSF52540">
    <property type="entry name" value="P-loop containing nucleoside triphosphate hydrolases"/>
    <property type="match status" value="2"/>
</dbReference>
<dbReference type="CDD" id="cd18809">
    <property type="entry name" value="SF1_C_RecD"/>
    <property type="match status" value="1"/>
</dbReference>